<evidence type="ECO:0000313" key="1">
    <source>
        <dbReference type="EMBL" id="KAJ2976488.1"/>
    </source>
</evidence>
<reference evidence="1" key="1">
    <citation type="submission" date="2022-08" db="EMBL/GenBank/DDBJ databases">
        <title>Genome Sequence of Lecanicillium fungicola.</title>
        <authorList>
            <person name="Buettner E."/>
        </authorList>
    </citation>
    <scope>NUCLEOTIDE SEQUENCE</scope>
    <source>
        <strain evidence="1">Babe33</strain>
    </source>
</reference>
<evidence type="ECO:0000313" key="2">
    <source>
        <dbReference type="Proteomes" id="UP001143910"/>
    </source>
</evidence>
<dbReference type="Proteomes" id="UP001143910">
    <property type="component" value="Unassembled WGS sequence"/>
</dbReference>
<organism evidence="1 2">
    <name type="scientific">Zarea fungicola</name>
    <dbReference type="NCBI Taxonomy" id="93591"/>
    <lineage>
        <taxon>Eukaryota</taxon>
        <taxon>Fungi</taxon>
        <taxon>Dikarya</taxon>
        <taxon>Ascomycota</taxon>
        <taxon>Pezizomycotina</taxon>
        <taxon>Sordariomycetes</taxon>
        <taxon>Hypocreomycetidae</taxon>
        <taxon>Hypocreales</taxon>
        <taxon>Cordycipitaceae</taxon>
        <taxon>Zarea</taxon>
    </lineage>
</organism>
<name>A0ACC1NDJ6_9HYPO</name>
<keyword evidence="2" id="KW-1185">Reference proteome</keyword>
<proteinExistence type="predicted"/>
<sequence length="130" mass="14322">MSGMAEERLELVQPENFLCMKSWTGNLPLFLFHDGGGSTLAYHCLEPMGRFVYGVNNPCFFKKPFESIPKMAVQYVKRVKATVAAPNFPAKRKGKKPVDILVGGWSLGGMTSLEVARQLAGDEDVRVKAA</sequence>
<protein>
    <submittedName>
        <fullName evidence="1">Uncharacterized protein</fullName>
    </submittedName>
</protein>
<accession>A0ACC1NDJ6</accession>
<comment type="caution">
    <text evidence="1">The sequence shown here is derived from an EMBL/GenBank/DDBJ whole genome shotgun (WGS) entry which is preliminary data.</text>
</comment>
<dbReference type="EMBL" id="JANJQO010000579">
    <property type="protein sequence ID" value="KAJ2976488.1"/>
    <property type="molecule type" value="Genomic_DNA"/>
</dbReference>
<gene>
    <name evidence="1" type="ORF">NQ176_g4922</name>
</gene>